<keyword evidence="1" id="KW-1133">Transmembrane helix</keyword>
<dbReference type="EMBL" id="GGEC01022064">
    <property type="protein sequence ID" value="MBX02548.1"/>
    <property type="molecule type" value="Transcribed_RNA"/>
</dbReference>
<evidence type="ECO:0000256" key="1">
    <source>
        <dbReference type="SAM" id="Phobius"/>
    </source>
</evidence>
<accession>A0A2P2K9Z0</accession>
<proteinExistence type="predicted"/>
<evidence type="ECO:0000313" key="2">
    <source>
        <dbReference type="EMBL" id="MBX02548.1"/>
    </source>
</evidence>
<protein>
    <submittedName>
        <fullName evidence="2">Uncharacterized protein</fullName>
    </submittedName>
</protein>
<keyword evidence="1" id="KW-0472">Membrane</keyword>
<feature type="transmembrane region" description="Helical" evidence="1">
    <location>
        <begin position="44"/>
        <end position="65"/>
    </location>
</feature>
<dbReference type="AlphaFoldDB" id="A0A2P2K9Z0"/>
<keyword evidence="1" id="KW-0812">Transmembrane</keyword>
<reference evidence="2" key="1">
    <citation type="submission" date="2018-02" db="EMBL/GenBank/DDBJ databases">
        <title>Rhizophora mucronata_Transcriptome.</title>
        <authorList>
            <person name="Meera S.P."/>
            <person name="Sreeshan A."/>
            <person name="Augustine A."/>
        </authorList>
    </citation>
    <scope>NUCLEOTIDE SEQUENCE</scope>
    <source>
        <tissue evidence="2">Leaf</tissue>
    </source>
</reference>
<sequence>MDGSESGNAAIAGSSVKKDSFVMEDHSDVSEGEGWIIIPNSNLLPLQLCSFFFWLICSMIIELSYF</sequence>
<organism evidence="2">
    <name type="scientific">Rhizophora mucronata</name>
    <name type="common">Asiatic mangrove</name>
    <dbReference type="NCBI Taxonomy" id="61149"/>
    <lineage>
        <taxon>Eukaryota</taxon>
        <taxon>Viridiplantae</taxon>
        <taxon>Streptophyta</taxon>
        <taxon>Embryophyta</taxon>
        <taxon>Tracheophyta</taxon>
        <taxon>Spermatophyta</taxon>
        <taxon>Magnoliopsida</taxon>
        <taxon>eudicotyledons</taxon>
        <taxon>Gunneridae</taxon>
        <taxon>Pentapetalae</taxon>
        <taxon>rosids</taxon>
        <taxon>fabids</taxon>
        <taxon>Malpighiales</taxon>
        <taxon>Rhizophoraceae</taxon>
        <taxon>Rhizophora</taxon>
    </lineage>
</organism>
<name>A0A2P2K9Z0_RHIMU</name>